<organism evidence="1 2">
    <name type="scientific">Psychrobacillus insolitus</name>
    <dbReference type="NCBI Taxonomy" id="1461"/>
    <lineage>
        <taxon>Bacteria</taxon>
        <taxon>Bacillati</taxon>
        <taxon>Bacillota</taxon>
        <taxon>Bacilli</taxon>
        <taxon>Bacillales</taxon>
        <taxon>Bacillaceae</taxon>
        <taxon>Psychrobacillus</taxon>
    </lineage>
</organism>
<proteinExistence type="predicted"/>
<dbReference type="RefSeq" id="WP_111438523.1">
    <property type="nucleotide sequence ID" value="NZ_QKZI01000001.1"/>
</dbReference>
<gene>
    <name evidence="1" type="ORF">C7437_1011036</name>
</gene>
<keyword evidence="2" id="KW-1185">Reference proteome</keyword>
<name>A0A2W7MRW4_9BACI</name>
<dbReference type="AlphaFoldDB" id="A0A2W7MRW4"/>
<reference evidence="1 2" key="1">
    <citation type="submission" date="2018-06" db="EMBL/GenBank/DDBJ databases">
        <title>Genomic Encyclopedia of Type Strains, Phase IV (KMG-IV): sequencing the most valuable type-strain genomes for metagenomic binning, comparative biology and taxonomic classification.</title>
        <authorList>
            <person name="Goeker M."/>
        </authorList>
    </citation>
    <scope>NUCLEOTIDE SEQUENCE [LARGE SCALE GENOMIC DNA]</scope>
    <source>
        <strain evidence="1 2">DSM 5</strain>
    </source>
</reference>
<evidence type="ECO:0000313" key="2">
    <source>
        <dbReference type="Proteomes" id="UP000248646"/>
    </source>
</evidence>
<dbReference type="SUPFAM" id="SSF88659">
    <property type="entry name" value="Sigma3 and sigma4 domains of RNA polymerase sigma factors"/>
    <property type="match status" value="1"/>
</dbReference>
<sequence>MEIIKNYVDLCRKIEIVETQLFQVDIDLDYWFGRGRMPFTGTGADDFGVIASIENIQHYHDKKHRLQKMLDFYQDIKNETGEKIDKLEGLSCQVAKMKYMENKSYKQIAEELDMSYGYIRRIASKGNKEVTINLQNATTEL</sequence>
<dbReference type="OrthoDB" id="1954586at2"/>
<accession>A0A2W7MRW4</accession>
<dbReference type="Proteomes" id="UP000248646">
    <property type="component" value="Unassembled WGS sequence"/>
</dbReference>
<dbReference type="InterPro" id="IPR013324">
    <property type="entry name" value="RNA_pol_sigma_r3/r4-like"/>
</dbReference>
<comment type="caution">
    <text evidence="1">The sequence shown here is derived from an EMBL/GenBank/DDBJ whole genome shotgun (WGS) entry which is preliminary data.</text>
</comment>
<dbReference type="EMBL" id="QKZI01000001">
    <property type="protein sequence ID" value="PZX07914.1"/>
    <property type="molecule type" value="Genomic_DNA"/>
</dbReference>
<evidence type="ECO:0000313" key="1">
    <source>
        <dbReference type="EMBL" id="PZX07914.1"/>
    </source>
</evidence>
<protein>
    <submittedName>
        <fullName evidence="1">Uncharacterized protein</fullName>
    </submittedName>
</protein>